<keyword evidence="1" id="KW-0812">Transmembrane</keyword>
<dbReference type="EMBL" id="LCLS01000016">
    <property type="protein sequence ID" value="KKU21545.1"/>
    <property type="molecule type" value="Genomic_DNA"/>
</dbReference>
<comment type="caution">
    <text evidence="2">The sequence shown here is derived from an EMBL/GenBank/DDBJ whole genome shotgun (WGS) entry which is preliminary data.</text>
</comment>
<proteinExistence type="predicted"/>
<evidence type="ECO:0000313" key="3">
    <source>
        <dbReference type="Proteomes" id="UP000034107"/>
    </source>
</evidence>
<organism evidence="2 3">
    <name type="scientific">Candidatus Nomurabacteria bacterium GW2011_GWA1_46_11</name>
    <dbReference type="NCBI Taxonomy" id="1618732"/>
    <lineage>
        <taxon>Bacteria</taxon>
        <taxon>Candidatus Nomuraibacteriota</taxon>
    </lineage>
</organism>
<keyword evidence="1" id="KW-0472">Membrane</keyword>
<dbReference type="AlphaFoldDB" id="A0A0G1RKR7"/>
<feature type="transmembrane region" description="Helical" evidence="1">
    <location>
        <begin position="36"/>
        <end position="56"/>
    </location>
</feature>
<name>A0A0G1RKR7_9BACT</name>
<reference evidence="2 3" key="1">
    <citation type="journal article" date="2015" name="Nature">
        <title>rRNA introns, odd ribosomes, and small enigmatic genomes across a large radiation of phyla.</title>
        <authorList>
            <person name="Brown C.T."/>
            <person name="Hug L.A."/>
            <person name="Thomas B.C."/>
            <person name="Sharon I."/>
            <person name="Castelle C.J."/>
            <person name="Singh A."/>
            <person name="Wilkins M.J."/>
            <person name="Williams K.H."/>
            <person name="Banfield J.F."/>
        </authorList>
    </citation>
    <scope>NUCLEOTIDE SEQUENCE [LARGE SCALE GENOMIC DNA]</scope>
</reference>
<evidence type="ECO:0000256" key="1">
    <source>
        <dbReference type="SAM" id="Phobius"/>
    </source>
</evidence>
<protein>
    <submittedName>
        <fullName evidence="2">Uncharacterized protein</fullName>
    </submittedName>
</protein>
<evidence type="ECO:0000313" key="2">
    <source>
        <dbReference type="EMBL" id="KKU21545.1"/>
    </source>
</evidence>
<gene>
    <name evidence="2" type="ORF">UX31_C0016G0022</name>
</gene>
<keyword evidence="1" id="KW-1133">Transmembrane helix</keyword>
<accession>A0A0G1RKR7</accession>
<sequence>MSLTPEALANAHVLVAINQGREELVTQGLSADTIDFLASLALATGNLCYVTLFSLGRMDIDGFVRRCQELGLDPIGPEILTDLKTHITIIPKQDH</sequence>
<dbReference type="Proteomes" id="UP000034107">
    <property type="component" value="Unassembled WGS sequence"/>
</dbReference>